<gene>
    <name evidence="1" type="ORF">AT268_33185</name>
</gene>
<evidence type="ECO:0000313" key="2">
    <source>
        <dbReference type="Proteomes" id="UP000075476"/>
    </source>
</evidence>
<proteinExistence type="predicted"/>
<comment type="caution">
    <text evidence="1">The sequence shown here is derived from an EMBL/GenBank/DDBJ whole genome shotgun (WGS) entry which is preliminary data.</text>
</comment>
<dbReference type="EMBL" id="LOMO01000001">
    <property type="protein sequence ID" value="KXY51336.1"/>
    <property type="molecule type" value="Genomic_DNA"/>
</dbReference>
<dbReference type="AlphaFoldDB" id="A0A9X0SQ92"/>
<accession>A0A9X0SQ92</accession>
<name>A0A9X0SQ92_BACCE</name>
<evidence type="ECO:0000313" key="1">
    <source>
        <dbReference type="EMBL" id="KXY51336.1"/>
    </source>
</evidence>
<sequence>MEYVDFEQLIGDTVKEGDKVWICDYRHNNILESPIRHVPPQEVVIVDNDKLPKNKTVYYSSYHFRPIGKKGKPLSKIIAPYDNTGYRSVTGTSLNVFFTEEECRKCYKEQCEAIKEQIEYEKKRVEKSMNWKMENVNKEILEHC</sequence>
<organism evidence="1 2">
    <name type="scientific">Bacillus cereus</name>
    <dbReference type="NCBI Taxonomy" id="1396"/>
    <lineage>
        <taxon>Bacteria</taxon>
        <taxon>Bacillati</taxon>
        <taxon>Bacillota</taxon>
        <taxon>Bacilli</taxon>
        <taxon>Bacillales</taxon>
        <taxon>Bacillaceae</taxon>
        <taxon>Bacillus</taxon>
        <taxon>Bacillus cereus group</taxon>
    </lineage>
</organism>
<dbReference type="Proteomes" id="UP000075476">
    <property type="component" value="Unassembled WGS sequence"/>
</dbReference>
<dbReference type="RefSeq" id="WP_061662671.1">
    <property type="nucleotide sequence ID" value="NZ_LOMO01000001.1"/>
</dbReference>
<reference evidence="1 2" key="1">
    <citation type="submission" date="2015-12" db="EMBL/GenBank/DDBJ databases">
        <title>Bacillus cereus Group isolate.</title>
        <authorList>
            <person name="Kovac J."/>
        </authorList>
    </citation>
    <scope>NUCLEOTIDE SEQUENCE [LARGE SCALE GENOMIC DNA]</scope>
    <source>
        <strain evidence="1 2">FSL K6-0073</strain>
    </source>
</reference>
<protein>
    <submittedName>
        <fullName evidence="1">Uncharacterized protein</fullName>
    </submittedName>
</protein>